<gene>
    <name evidence="3" type="ORF">EUV02_01240</name>
</gene>
<dbReference type="GO" id="GO:0071949">
    <property type="term" value="F:FAD binding"/>
    <property type="evidence" value="ECO:0007669"/>
    <property type="project" value="InterPro"/>
</dbReference>
<evidence type="ECO:0000256" key="1">
    <source>
        <dbReference type="ARBA" id="ARBA00023002"/>
    </source>
</evidence>
<proteinExistence type="predicted"/>
<dbReference type="AlphaFoldDB" id="A0A4Y9EQ04"/>
<keyword evidence="4" id="KW-1185">Reference proteome</keyword>
<evidence type="ECO:0000259" key="2">
    <source>
        <dbReference type="Pfam" id="PF01494"/>
    </source>
</evidence>
<dbReference type="InterPro" id="IPR050631">
    <property type="entry name" value="PheA/TfdB_FAD_monoxygenase"/>
</dbReference>
<dbReference type="GO" id="GO:0019622">
    <property type="term" value="P:3-(3-hydroxy)phenylpropionate catabolic process"/>
    <property type="evidence" value="ECO:0007669"/>
    <property type="project" value="TreeGrafter"/>
</dbReference>
<dbReference type="Proteomes" id="UP000297737">
    <property type="component" value="Unassembled WGS sequence"/>
</dbReference>
<dbReference type="OrthoDB" id="9791689at2"/>
<reference evidence="3 4" key="1">
    <citation type="submission" date="2019-02" db="EMBL/GenBank/DDBJ databases">
        <title>Polymorphobacter sp. isolated from the lake at the Tibet of China.</title>
        <authorList>
            <person name="Li A."/>
        </authorList>
    </citation>
    <scope>NUCLEOTIDE SEQUENCE [LARGE SCALE GENOMIC DNA]</scope>
    <source>
        <strain evidence="3 4">DJ1R-1</strain>
    </source>
</reference>
<dbReference type="PANTHER" id="PTHR43476:SF3">
    <property type="entry name" value="FAD-BINDING MONOOXYGENASE"/>
    <property type="match status" value="1"/>
</dbReference>
<organism evidence="3 4">
    <name type="scientific">Glacieibacterium arshaanense</name>
    <dbReference type="NCBI Taxonomy" id="2511025"/>
    <lineage>
        <taxon>Bacteria</taxon>
        <taxon>Pseudomonadati</taxon>
        <taxon>Pseudomonadota</taxon>
        <taxon>Alphaproteobacteria</taxon>
        <taxon>Sphingomonadales</taxon>
        <taxon>Sphingosinicellaceae</taxon>
        <taxon>Glacieibacterium</taxon>
    </lineage>
</organism>
<evidence type="ECO:0000313" key="3">
    <source>
        <dbReference type="EMBL" id="TFU05686.1"/>
    </source>
</evidence>
<dbReference type="Pfam" id="PF01494">
    <property type="entry name" value="FAD_binding_3"/>
    <property type="match status" value="1"/>
</dbReference>
<dbReference type="Gene3D" id="3.50.50.60">
    <property type="entry name" value="FAD/NAD(P)-binding domain"/>
    <property type="match status" value="1"/>
</dbReference>
<accession>A0A4Y9EQ04</accession>
<dbReference type="PRINTS" id="PR00420">
    <property type="entry name" value="RNGMNOXGNASE"/>
</dbReference>
<dbReference type="PANTHER" id="PTHR43476">
    <property type="entry name" value="3-(3-HYDROXY-PHENYL)PROPIONATE/3-HYDROXYCINNAMIC ACID HYDROXYLASE"/>
    <property type="match status" value="1"/>
</dbReference>
<dbReference type="RefSeq" id="WP_135244411.1">
    <property type="nucleotide sequence ID" value="NZ_SIHO01000001.1"/>
</dbReference>
<dbReference type="NCBIfam" id="NF004829">
    <property type="entry name" value="PRK06183.1-3"/>
    <property type="match status" value="1"/>
</dbReference>
<evidence type="ECO:0000313" key="4">
    <source>
        <dbReference type="Proteomes" id="UP000297737"/>
    </source>
</evidence>
<dbReference type="GO" id="GO:0008688">
    <property type="term" value="F:3-(3-hydroxyphenyl)propionate hydroxylase activity"/>
    <property type="evidence" value="ECO:0007669"/>
    <property type="project" value="TreeGrafter"/>
</dbReference>
<protein>
    <submittedName>
        <fullName evidence="3">Bifunctional 3-(3-hydroxy-phenyl)propionate/3-hydroxycinnamic acid hydroxylase</fullName>
    </submittedName>
</protein>
<comment type="caution">
    <text evidence="3">The sequence shown here is derived from an EMBL/GenBank/DDBJ whole genome shotgun (WGS) entry which is preliminary data.</text>
</comment>
<feature type="domain" description="FAD-binding" evidence="2">
    <location>
        <begin position="2"/>
        <end position="338"/>
    </location>
</feature>
<dbReference type="InterPro" id="IPR002938">
    <property type="entry name" value="FAD-bd"/>
</dbReference>
<sequence>MDTDVLIIGAGPTGVALGIALAQHGVSVILADKADGIYPLPRAAHIDHETMRILQALGVGDAVFAKSRPSSGYDFLTAKREVLLRFASDPVTSPSGWPMANMIHQPSVEAIMRDRLAALPNTQLRQGLAFAGFTQDADGVTASFEDGTTLRARYLVGADGASSAVRVAAGGGLDDLAFDEPWLVFDVIVHDESRLPDINLQICDPERPTTCVLMAPGRHRWEFMLKPGETPESINTPESIAALLKPWNVDGAVTPERSAVYRFHALVAKAWRTGRVLLAGDAAHQMPPFAGQGLCSGLRDAANLGWKLAGVINGDADAALLDTYQAEREPHVRAIIDMALMMGRTVCITDPAAAAARDAAMLAARAAEAGAGGGGGGGIGWPPFVAGCILAGSPGAGELFPQPWRGGQRLDDVLGAGPWLIARAPATDAIALDDGRLAPFHADLARWLDKRGADAVLVRADRTVFGTGVVDVLQGAWAMARGNTA</sequence>
<dbReference type="SUPFAM" id="SSF51905">
    <property type="entry name" value="FAD/NAD(P)-binding domain"/>
    <property type="match status" value="1"/>
</dbReference>
<dbReference type="InterPro" id="IPR036188">
    <property type="entry name" value="FAD/NAD-bd_sf"/>
</dbReference>
<keyword evidence="1" id="KW-0560">Oxidoreductase</keyword>
<dbReference type="EMBL" id="SIHO01000001">
    <property type="protein sequence ID" value="TFU05686.1"/>
    <property type="molecule type" value="Genomic_DNA"/>
</dbReference>
<name>A0A4Y9EQ04_9SPHN</name>
<dbReference type="Gene3D" id="3.30.70.2450">
    <property type="match status" value="1"/>
</dbReference>